<dbReference type="InterPro" id="IPR027417">
    <property type="entry name" value="P-loop_NTPase"/>
</dbReference>
<name>A0A1W0A120_9STRA</name>
<evidence type="ECO:0000313" key="2">
    <source>
        <dbReference type="Proteomes" id="UP000243217"/>
    </source>
</evidence>
<gene>
    <name evidence="1" type="ORF">THRCLA_21088</name>
</gene>
<accession>A0A1W0A120</accession>
<organism evidence="1 2">
    <name type="scientific">Thraustotheca clavata</name>
    <dbReference type="NCBI Taxonomy" id="74557"/>
    <lineage>
        <taxon>Eukaryota</taxon>
        <taxon>Sar</taxon>
        <taxon>Stramenopiles</taxon>
        <taxon>Oomycota</taxon>
        <taxon>Saprolegniomycetes</taxon>
        <taxon>Saprolegniales</taxon>
        <taxon>Achlyaceae</taxon>
        <taxon>Thraustotheca</taxon>
    </lineage>
</organism>
<sequence length="299" mass="34890">MEELEIKFNEKSREVFEESSSEFINKGLQIIKKIDDYDESKMDVYGRLPKGNFLALRKTDYYYTYKFNDPKLFLNEMFAQDEMYHLCSSKDSNELINFIKSTIHPQFPFIELNYDFIGFTNEVYNLSIAEFLEINDVPKTFKLANLLIKNSKLSTPRYLISIYHFNLMALKFANSSILRRCLTRLDDKFDFMMMIKGQGGSVKSLLANLIKYSFRDNQVWRLSALFHGIFGLSEFANKQIVYCDDMPHNIAKTLPRSFFLTISCPVKGKTSIDVADWNLPTIINSNHMPNYKDESGEIV</sequence>
<dbReference type="Gene3D" id="3.40.50.300">
    <property type="entry name" value="P-loop containing nucleotide triphosphate hydrolases"/>
    <property type="match status" value="1"/>
</dbReference>
<dbReference type="AlphaFoldDB" id="A0A1W0A120"/>
<dbReference type="EMBL" id="JNBS01000792">
    <property type="protein sequence ID" value="OQS03720.1"/>
    <property type="molecule type" value="Genomic_DNA"/>
</dbReference>
<protein>
    <submittedName>
        <fullName evidence="1">Uncharacterized protein</fullName>
    </submittedName>
</protein>
<dbReference type="Proteomes" id="UP000243217">
    <property type="component" value="Unassembled WGS sequence"/>
</dbReference>
<dbReference type="OrthoDB" id="2131500at2759"/>
<reference evidence="1 2" key="1">
    <citation type="journal article" date="2014" name="Genome Biol. Evol.">
        <title>The secreted proteins of Achlya hypogyna and Thraustotheca clavata identify the ancestral oomycete secretome and reveal gene acquisitions by horizontal gene transfer.</title>
        <authorList>
            <person name="Misner I."/>
            <person name="Blouin N."/>
            <person name="Leonard G."/>
            <person name="Richards T.A."/>
            <person name="Lane C.E."/>
        </authorList>
    </citation>
    <scope>NUCLEOTIDE SEQUENCE [LARGE SCALE GENOMIC DNA]</scope>
    <source>
        <strain evidence="1 2">ATCC 34112</strain>
    </source>
</reference>
<evidence type="ECO:0000313" key="1">
    <source>
        <dbReference type="EMBL" id="OQS03720.1"/>
    </source>
</evidence>
<proteinExistence type="predicted"/>
<comment type="caution">
    <text evidence="1">The sequence shown here is derived from an EMBL/GenBank/DDBJ whole genome shotgun (WGS) entry which is preliminary data.</text>
</comment>
<keyword evidence="2" id="KW-1185">Reference proteome</keyword>